<dbReference type="CDD" id="cd03469">
    <property type="entry name" value="Rieske_RO_Alpha_N"/>
    <property type="match status" value="1"/>
</dbReference>
<keyword evidence="7" id="KW-0411">Iron-sulfur</keyword>
<dbReference type="PROSITE" id="PS51296">
    <property type="entry name" value="RIESKE"/>
    <property type="match status" value="1"/>
</dbReference>
<dbReference type="PANTHER" id="PTHR21266:SF60">
    <property type="entry name" value="3-KETOSTEROID-9-ALPHA-MONOOXYGENASE, OXYGENASE COMPONENT"/>
    <property type="match status" value="1"/>
</dbReference>
<sequence length="369" mass="41831">MSERTSENRDQLAAHAGQQVNPRRLPYPNAYPNGWYGVCLSSDLPPGRVVRRRLAGEDIVVYRTRSGLLRVVRPYCPHLGAHLGYGGAVDHENLVCPFHHFAYDSTGACVRTGYGTPPPPNLKLTLVESCEADGIILVWYDVKGNPSNWKVHDTVPSHLQPRTCRTYTLRDHPQEVFENIADRGHFGPIHKTILNSFSFEAPDTETWFKASWDARPAARTNLGIWSATNFRVEVEGQGLGFASARVVIPKLGTHLRAWAVQVPIDPTHLELRIGLRVERIFGQIAPRLLSRLIDRAFLVLQCKDVARDFPVWRNKIHQPRPRLVKGDGPIMEYRRWVRKFYYGELETPHAVTDNGDRARTPVKNPSDMT</sequence>
<evidence type="ECO:0000256" key="10">
    <source>
        <dbReference type="ARBA" id="ARBA00046982"/>
    </source>
</evidence>
<evidence type="ECO:0000313" key="13">
    <source>
        <dbReference type="Proteomes" id="UP001595645"/>
    </source>
</evidence>
<name>A0ABV7P3W0_9PSEU</name>
<evidence type="ECO:0000256" key="6">
    <source>
        <dbReference type="ARBA" id="ARBA00023004"/>
    </source>
</evidence>
<keyword evidence="2" id="KW-0001">2Fe-2S</keyword>
<evidence type="ECO:0000256" key="5">
    <source>
        <dbReference type="ARBA" id="ARBA00023002"/>
    </source>
</evidence>
<dbReference type="SUPFAM" id="SSF55961">
    <property type="entry name" value="Bet v1-like"/>
    <property type="match status" value="1"/>
</dbReference>
<keyword evidence="4" id="KW-0442">Lipid degradation</keyword>
<dbReference type="Gene3D" id="2.102.10.10">
    <property type="entry name" value="Rieske [2Fe-2S] iron-sulphur domain"/>
    <property type="match status" value="1"/>
</dbReference>
<gene>
    <name evidence="12" type="ORF">ACFOSH_30515</name>
</gene>
<evidence type="ECO:0000256" key="7">
    <source>
        <dbReference type="ARBA" id="ARBA00023014"/>
    </source>
</evidence>
<comment type="caution">
    <text evidence="12">The sequence shown here is derived from an EMBL/GenBank/DDBJ whole genome shotgun (WGS) entry which is preliminary data.</text>
</comment>
<dbReference type="PANTHER" id="PTHR21266">
    <property type="entry name" value="IRON-SULFUR DOMAIN CONTAINING PROTEIN"/>
    <property type="match status" value="1"/>
</dbReference>
<dbReference type="Pfam" id="PF19298">
    <property type="entry name" value="KshA_C"/>
    <property type="match status" value="1"/>
</dbReference>
<proteinExistence type="predicted"/>
<organism evidence="12 13">
    <name type="scientific">Amycolatopsis speibonae</name>
    <dbReference type="NCBI Taxonomy" id="1450224"/>
    <lineage>
        <taxon>Bacteria</taxon>
        <taxon>Bacillati</taxon>
        <taxon>Actinomycetota</taxon>
        <taxon>Actinomycetes</taxon>
        <taxon>Pseudonocardiales</taxon>
        <taxon>Pseudonocardiaceae</taxon>
        <taxon>Amycolatopsis</taxon>
    </lineage>
</organism>
<keyword evidence="8" id="KW-0443">Lipid metabolism</keyword>
<dbReference type="RefSeq" id="WP_378242725.1">
    <property type="nucleotide sequence ID" value="NZ_JBHRWK010000056.1"/>
</dbReference>
<keyword evidence="13" id="KW-1185">Reference proteome</keyword>
<evidence type="ECO:0000256" key="4">
    <source>
        <dbReference type="ARBA" id="ARBA00022963"/>
    </source>
</evidence>
<keyword evidence="8" id="KW-0753">Steroid metabolism</keyword>
<dbReference type="InterPro" id="IPR045605">
    <property type="entry name" value="KshA-like_C"/>
</dbReference>
<evidence type="ECO:0000313" key="12">
    <source>
        <dbReference type="EMBL" id="MFC3453791.1"/>
    </source>
</evidence>
<reference evidence="13" key="1">
    <citation type="journal article" date="2019" name="Int. J. Syst. Evol. Microbiol.">
        <title>The Global Catalogue of Microorganisms (GCM) 10K type strain sequencing project: providing services to taxonomists for standard genome sequencing and annotation.</title>
        <authorList>
            <consortium name="The Broad Institute Genomics Platform"/>
            <consortium name="The Broad Institute Genome Sequencing Center for Infectious Disease"/>
            <person name="Wu L."/>
            <person name="Ma J."/>
        </authorList>
    </citation>
    <scope>NUCLEOTIDE SEQUENCE [LARGE SCALE GENOMIC DNA]</scope>
    <source>
        <strain evidence="13">CGMCC 4.7676</strain>
    </source>
</reference>
<dbReference type="InterPro" id="IPR050584">
    <property type="entry name" value="Cholesterol_7-desaturase"/>
</dbReference>
<dbReference type="Pfam" id="PF00355">
    <property type="entry name" value="Rieske"/>
    <property type="match status" value="1"/>
</dbReference>
<accession>A0ABV7P3W0</accession>
<dbReference type="Proteomes" id="UP001595645">
    <property type="component" value="Unassembled WGS sequence"/>
</dbReference>
<feature type="domain" description="Rieske" evidence="11">
    <location>
        <begin position="36"/>
        <end position="138"/>
    </location>
</feature>
<evidence type="ECO:0000259" key="11">
    <source>
        <dbReference type="PROSITE" id="PS51296"/>
    </source>
</evidence>
<dbReference type="EMBL" id="JBHRWK010000056">
    <property type="protein sequence ID" value="MFC3453791.1"/>
    <property type="molecule type" value="Genomic_DNA"/>
</dbReference>
<evidence type="ECO:0000256" key="3">
    <source>
        <dbReference type="ARBA" id="ARBA00022723"/>
    </source>
</evidence>
<protein>
    <recommendedName>
        <fullName evidence="9">Rieske-type oxygenase</fullName>
    </recommendedName>
</protein>
<evidence type="ECO:0000256" key="8">
    <source>
        <dbReference type="ARBA" id="ARBA00023221"/>
    </source>
</evidence>
<comment type="cofactor">
    <cofactor evidence="1">
        <name>Fe cation</name>
        <dbReference type="ChEBI" id="CHEBI:24875"/>
    </cofactor>
</comment>
<evidence type="ECO:0000256" key="2">
    <source>
        <dbReference type="ARBA" id="ARBA00022714"/>
    </source>
</evidence>
<keyword evidence="5" id="KW-0560">Oxidoreductase</keyword>
<dbReference type="InterPro" id="IPR017941">
    <property type="entry name" value="Rieske_2Fe-2S"/>
</dbReference>
<dbReference type="InterPro" id="IPR036922">
    <property type="entry name" value="Rieske_2Fe-2S_sf"/>
</dbReference>
<dbReference type="Gene3D" id="3.90.380.10">
    <property type="entry name" value="Naphthalene 1,2-dioxygenase Alpha Subunit, Chain A, domain 1"/>
    <property type="match status" value="1"/>
</dbReference>
<keyword evidence="6" id="KW-0408">Iron</keyword>
<evidence type="ECO:0000256" key="1">
    <source>
        <dbReference type="ARBA" id="ARBA00001962"/>
    </source>
</evidence>
<comment type="subunit">
    <text evidence="10">Homotrimer. The two-component system 3-ketosteroid-9-alpha-monooxygenase is composed of an oxygenase component KshA and a reductase component KshB.</text>
</comment>
<keyword evidence="3" id="KW-0479">Metal-binding</keyword>
<evidence type="ECO:0000256" key="9">
    <source>
        <dbReference type="ARBA" id="ARBA00030944"/>
    </source>
</evidence>
<dbReference type="SUPFAM" id="SSF50022">
    <property type="entry name" value="ISP domain"/>
    <property type="match status" value="1"/>
</dbReference>